<dbReference type="CDD" id="cd03249">
    <property type="entry name" value="ABC_MTABC3_MDL1_MDL2"/>
    <property type="match status" value="1"/>
</dbReference>
<evidence type="ECO:0000256" key="7">
    <source>
        <dbReference type="ARBA" id="ARBA00022989"/>
    </source>
</evidence>
<dbReference type="GO" id="GO:0015433">
    <property type="term" value="F:ABC-type peptide antigen transporter activity"/>
    <property type="evidence" value="ECO:0007669"/>
    <property type="project" value="UniProtKB-EC"/>
</dbReference>
<evidence type="ECO:0000256" key="12">
    <source>
        <dbReference type="SAM" id="Phobius"/>
    </source>
</evidence>
<reference evidence="15" key="1">
    <citation type="submission" date="2020-10" db="EMBL/GenBank/DDBJ databases">
        <authorList>
            <person name="Kikuchi T."/>
        </authorList>
    </citation>
    <scope>NUCLEOTIDE SEQUENCE</scope>
    <source>
        <strain evidence="15">NKZ352</strain>
    </source>
</reference>
<dbReference type="PROSITE" id="PS50893">
    <property type="entry name" value="ABC_TRANSPORTER_2"/>
    <property type="match status" value="1"/>
</dbReference>
<dbReference type="SUPFAM" id="SSF90123">
    <property type="entry name" value="ABC transporter transmembrane region"/>
    <property type="match status" value="1"/>
</dbReference>
<dbReference type="PANTHER" id="PTHR43394:SF19">
    <property type="entry name" value="ABC TRANSPORTER B FAMILY"/>
    <property type="match status" value="1"/>
</dbReference>
<dbReference type="Pfam" id="PF00005">
    <property type="entry name" value="ABC_tran"/>
    <property type="match status" value="1"/>
</dbReference>
<dbReference type="Proteomes" id="UP000835052">
    <property type="component" value="Unassembled WGS sequence"/>
</dbReference>
<dbReference type="InterPro" id="IPR039421">
    <property type="entry name" value="Type_1_exporter"/>
</dbReference>
<dbReference type="InterPro" id="IPR027417">
    <property type="entry name" value="P-loop_NTPase"/>
</dbReference>
<keyword evidence="4 12" id="KW-0812">Transmembrane</keyword>
<feature type="transmembrane region" description="Helical" evidence="12">
    <location>
        <begin position="202"/>
        <end position="222"/>
    </location>
</feature>
<comment type="similarity">
    <text evidence="2">Belongs to the ABC transporter superfamily. ABCB family. MHC peptide exporter (TC 3.A.1.209) subfamily.</text>
</comment>
<dbReference type="InterPro" id="IPR017871">
    <property type="entry name" value="ABC_transporter-like_CS"/>
</dbReference>
<dbReference type="FunFam" id="3.40.50.300:FF:000218">
    <property type="entry name" value="Multidrug ABC transporter ATP-binding protein"/>
    <property type="match status" value="1"/>
</dbReference>
<dbReference type="InterPro" id="IPR011527">
    <property type="entry name" value="ABC1_TM_dom"/>
</dbReference>
<feature type="transmembrane region" description="Helical" evidence="12">
    <location>
        <begin position="121"/>
        <end position="143"/>
    </location>
</feature>
<feature type="transmembrane region" description="Helical" evidence="12">
    <location>
        <begin position="323"/>
        <end position="340"/>
    </location>
</feature>
<evidence type="ECO:0000313" key="16">
    <source>
        <dbReference type="Proteomes" id="UP000835052"/>
    </source>
</evidence>
<feature type="transmembrane region" description="Helical" evidence="12">
    <location>
        <begin position="58"/>
        <end position="79"/>
    </location>
</feature>
<name>A0A8S1GN33_9PELO</name>
<dbReference type="NCBIfam" id="TIGR00958">
    <property type="entry name" value="3a01208"/>
    <property type="match status" value="1"/>
</dbReference>
<feature type="domain" description="ABC transporter" evidence="13">
    <location>
        <begin position="520"/>
        <end position="756"/>
    </location>
</feature>
<dbReference type="GO" id="GO:0016020">
    <property type="term" value="C:membrane"/>
    <property type="evidence" value="ECO:0007669"/>
    <property type="project" value="UniProtKB-SubCell"/>
</dbReference>
<keyword evidence="6" id="KW-0067">ATP-binding</keyword>
<dbReference type="OrthoDB" id="6500128at2759"/>
<dbReference type="Gene3D" id="1.20.1560.10">
    <property type="entry name" value="ABC transporter type 1, transmembrane domain"/>
    <property type="match status" value="1"/>
</dbReference>
<evidence type="ECO:0000256" key="8">
    <source>
        <dbReference type="ARBA" id="ARBA00023136"/>
    </source>
</evidence>
<keyword evidence="3" id="KW-0813">Transport</keyword>
<evidence type="ECO:0000313" key="15">
    <source>
        <dbReference type="EMBL" id="CAD6184877.1"/>
    </source>
</evidence>
<feature type="transmembrane region" description="Helical" evidence="12">
    <location>
        <begin position="91"/>
        <end position="109"/>
    </location>
</feature>
<comment type="subcellular location">
    <subcellularLocation>
        <location evidence="1">Membrane</location>
        <topology evidence="1">Multi-pass membrane protein</topology>
    </subcellularLocation>
</comment>
<dbReference type="PIRSF" id="PIRSF002773">
    <property type="entry name" value="ABC_prm/ATPase_B"/>
    <property type="match status" value="1"/>
</dbReference>
<evidence type="ECO:0000256" key="5">
    <source>
        <dbReference type="ARBA" id="ARBA00022741"/>
    </source>
</evidence>
<dbReference type="InterPro" id="IPR003439">
    <property type="entry name" value="ABC_transporter-like_ATP-bd"/>
</dbReference>
<evidence type="ECO:0000256" key="4">
    <source>
        <dbReference type="ARBA" id="ARBA00022692"/>
    </source>
</evidence>
<feature type="region of interest" description="Disordered" evidence="11">
    <location>
        <begin position="161"/>
        <end position="181"/>
    </location>
</feature>
<dbReference type="GO" id="GO:0016887">
    <property type="term" value="F:ATP hydrolysis activity"/>
    <property type="evidence" value="ECO:0007669"/>
    <property type="project" value="InterPro"/>
</dbReference>
<comment type="caution">
    <text evidence="15">The sequence shown here is derived from an EMBL/GenBank/DDBJ whole genome shotgun (WGS) entry which is preliminary data.</text>
</comment>
<comment type="catalytic activity">
    <reaction evidence="10">
        <text>a peptide antigen(in) + ATP + H2O = a peptide antigen(out) + ADP + phosphate + H(+)</text>
        <dbReference type="Rhea" id="RHEA:65972"/>
        <dbReference type="Rhea" id="RHEA-COMP:16941"/>
        <dbReference type="ChEBI" id="CHEBI:15377"/>
        <dbReference type="ChEBI" id="CHEBI:15378"/>
        <dbReference type="ChEBI" id="CHEBI:30616"/>
        <dbReference type="ChEBI" id="CHEBI:43474"/>
        <dbReference type="ChEBI" id="CHEBI:166823"/>
        <dbReference type="ChEBI" id="CHEBI:456216"/>
        <dbReference type="EC" id="7.4.2.14"/>
    </reaction>
    <physiologicalReaction direction="left-to-right" evidence="10">
        <dbReference type="Rhea" id="RHEA:65973"/>
    </physiologicalReaction>
</comment>
<dbReference type="FunFam" id="1.20.1560.10:FF:000154">
    <property type="entry name" value="HAlF transporter (PGP related)"/>
    <property type="match status" value="1"/>
</dbReference>
<dbReference type="GO" id="GO:0005524">
    <property type="term" value="F:ATP binding"/>
    <property type="evidence" value="ECO:0007669"/>
    <property type="project" value="UniProtKB-KW"/>
</dbReference>
<keyword evidence="16" id="KW-1185">Reference proteome</keyword>
<evidence type="ECO:0000256" key="10">
    <source>
        <dbReference type="ARBA" id="ARBA00048240"/>
    </source>
</evidence>
<dbReference type="InterPro" id="IPR003593">
    <property type="entry name" value="AAA+_ATPase"/>
</dbReference>
<dbReference type="SMART" id="SM00382">
    <property type="entry name" value="AAA"/>
    <property type="match status" value="1"/>
</dbReference>
<dbReference type="EC" id="7.4.2.14" evidence="9"/>
<dbReference type="Pfam" id="PF00664">
    <property type="entry name" value="ABC_membrane"/>
    <property type="match status" value="1"/>
</dbReference>
<dbReference type="CDD" id="cd18572">
    <property type="entry name" value="ABC_6TM_TAP"/>
    <property type="match status" value="1"/>
</dbReference>
<accession>A0A8S1GN33</accession>
<dbReference type="SUPFAM" id="SSF52540">
    <property type="entry name" value="P-loop containing nucleoside triphosphate hydrolases"/>
    <property type="match status" value="1"/>
</dbReference>
<evidence type="ECO:0000256" key="6">
    <source>
        <dbReference type="ARBA" id="ARBA00022840"/>
    </source>
</evidence>
<organism evidence="15 16">
    <name type="scientific">Caenorhabditis auriculariae</name>
    <dbReference type="NCBI Taxonomy" id="2777116"/>
    <lineage>
        <taxon>Eukaryota</taxon>
        <taxon>Metazoa</taxon>
        <taxon>Ecdysozoa</taxon>
        <taxon>Nematoda</taxon>
        <taxon>Chromadorea</taxon>
        <taxon>Rhabditida</taxon>
        <taxon>Rhabditina</taxon>
        <taxon>Rhabditomorpha</taxon>
        <taxon>Rhabditoidea</taxon>
        <taxon>Rhabditidae</taxon>
        <taxon>Peloderinae</taxon>
        <taxon>Caenorhabditis</taxon>
    </lineage>
</organism>
<dbReference type="GO" id="GO:0015421">
    <property type="term" value="F:ABC-type oligopeptide transporter activity"/>
    <property type="evidence" value="ECO:0007669"/>
    <property type="project" value="TreeGrafter"/>
</dbReference>
<dbReference type="PROSITE" id="PS50929">
    <property type="entry name" value="ABC_TM1F"/>
    <property type="match status" value="1"/>
</dbReference>
<proteinExistence type="inferred from homology"/>
<dbReference type="AlphaFoldDB" id="A0A8S1GN33"/>
<evidence type="ECO:0000256" key="9">
    <source>
        <dbReference type="ARBA" id="ARBA00034522"/>
    </source>
</evidence>
<evidence type="ECO:0000259" key="14">
    <source>
        <dbReference type="PROSITE" id="PS50929"/>
    </source>
</evidence>
<dbReference type="PANTHER" id="PTHR43394">
    <property type="entry name" value="ATP-DEPENDENT PERMEASE MDL1, MITOCHONDRIAL"/>
    <property type="match status" value="1"/>
</dbReference>
<keyword evidence="5" id="KW-0547">Nucleotide-binding</keyword>
<keyword evidence="8 12" id="KW-0472">Membrane</keyword>
<feature type="transmembrane region" description="Helical" evidence="12">
    <location>
        <begin position="242"/>
        <end position="262"/>
    </location>
</feature>
<gene>
    <name evidence="15" type="ORF">CAUJ_LOCUS796</name>
</gene>
<dbReference type="PROSITE" id="PS00211">
    <property type="entry name" value="ABC_TRANSPORTER_1"/>
    <property type="match status" value="1"/>
</dbReference>
<keyword evidence="7 12" id="KW-1133">Transmembrane helix</keyword>
<feature type="transmembrane region" description="Helical" evidence="12">
    <location>
        <begin position="346"/>
        <end position="364"/>
    </location>
</feature>
<evidence type="ECO:0000259" key="13">
    <source>
        <dbReference type="PROSITE" id="PS50893"/>
    </source>
</evidence>
<dbReference type="InterPro" id="IPR013305">
    <property type="entry name" value="ABC_Tap-like"/>
</dbReference>
<evidence type="ECO:0000256" key="11">
    <source>
        <dbReference type="SAM" id="MobiDB-lite"/>
    </source>
</evidence>
<evidence type="ECO:0000256" key="1">
    <source>
        <dbReference type="ARBA" id="ARBA00004141"/>
    </source>
</evidence>
<feature type="transmembrane region" description="Helical" evidence="12">
    <location>
        <begin position="7"/>
        <end position="28"/>
    </location>
</feature>
<feature type="domain" description="ABC transmembrane type-1" evidence="14">
    <location>
        <begin position="208"/>
        <end position="488"/>
    </location>
</feature>
<dbReference type="Gene3D" id="3.40.50.300">
    <property type="entry name" value="P-loop containing nucleotide triphosphate hydrolases"/>
    <property type="match status" value="1"/>
</dbReference>
<dbReference type="EMBL" id="CAJGYM010000001">
    <property type="protein sequence ID" value="CAD6184877.1"/>
    <property type="molecule type" value="Genomic_DNA"/>
</dbReference>
<protein>
    <recommendedName>
        <fullName evidence="9">ABC-type antigen peptide transporter</fullName>
        <ecNumber evidence="9">7.4.2.14</ecNumber>
    </recommendedName>
</protein>
<sequence>MEMKKYGPLIILYFIVDVLFTFLAIAFFNNGFHFDIDTILKYLFFYDGYNFLTNPFEFFILCAIRLFLVALALLLIAFHRENVVKNMFMPVLGYSVFCYSFSLVKLLAISEHPELLTFSGLWFTLVWCILSSALLAFLWYVVLSSHPVNYQRLVSLDSTRERHDTTTSSAESEAEQGSLPEGERLSTFEHICRLLRYCRQQWPWFVSGFVFLLIYAFARVFIPSFTGRVISDIVNLRGFEVLFRSVAIMTALSLTSTLFGGLRGGCFDYATALVSRQIRMDLFSSLVNQDIAFFDVNKSGEMVSRLTSDCQTISSTVSTNLNVFLRNGVMLVGALVYMFFMSWRLAMVTFIAVPFIGFITKWYGTYYDKISEKMQDTIAKANQMAEEVLSTMRTVRSFASEKREAKRFEKHLNSTLHVNKKRSIAYMGYTWTNEFFDNALLVGVLFYGGHLVMTNKMTGDQFITFLLYQMQLGENLYSLSYVFSGLMESVGASRKVFEYMNRKPGFEMNGKMRPDVNGAISFENVEFTYPSRPKNPVLKDLTLKIGAGETVALVGPSGGGKSSIVSLIEHFYEPQSGNISLDGIPIKDIAHIYYHQKIALVAQEPVLYDGSVRYNILYGCDWATEDDMLTAAKTANVHEFVMELEKGYDTNCGEKGVQMSGGQKQRIAIARALVRNPSVLILDEATSALDAESEALVQQALTRCAKERTVLIIAHRLSTIEKADRIAVIYKGSLVQTGNHTELMKDTAGLYHSLVARQMLSFQMGETSEA</sequence>
<dbReference type="InterPro" id="IPR036640">
    <property type="entry name" value="ABC1_TM_sf"/>
</dbReference>
<evidence type="ECO:0000256" key="3">
    <source>
        <dbReference type="ARBA" id="ARBA00022448"/>
    </source>
</evidence>
<evidence type="ECO:0000256" key="2">
    <source>
        <dbReference type="ARBA" id="ARBA00006493"/>
    </source>
</evidence>